<dbReference type="GO" id="GO:0016705">
    <property type="term" value="F:oxidoreductase activity, acting on paired donors, with incorporation or reduction of molecular oxygen"/>
    <property type="evidence" value="ECO:0007669"/>
    <property type="project" value="InterPro"/>
</dbReference>
<organism evidence="5 6">
    <name type="scientific">Elstera litoralis</name>
    <dbReference type="NCBI Taxonomy" id="552518"/>
    <lineage>
        <taxon>Bacteria</taxon>
        <taxon>Pseudomonadati</taxon>
        <taxon>Pseudomonadota</taxon>
        <taxon>Alphaproteobacteria</taxon>
        <taxon>Rhodospirillales</taxon>
        <taxon>Rhodospirillaceae</taxon>
        <taxon>Elstera</taxon>
    </lineage>
</organism>
<evidence type="ECO:0008006" key="7">
    <source>
        <dbReference type="Google" id="ProtNLM"/>
    </source>
</evidence>
<name>A0A0F3IUA9_9PROT</name>
<evidence type="ECO:0000313" key="5">
    <source>
        <dbReference type="EMBL" id="KJV10335.1"/>
    </source>
</evidence>
<dbReference type="PATRIC" id="fig|552518.3.peg.183"/>
<accession>A0A0F3IUA9</accession>
<evidence type="ECO:0000256" key="1">
    <source>
        <dbReference type="ARBA" id="ARBA00022630"/>
    </source>
</evidence>
<protein>
    <recommendedName>
        <fullName evidence="7">Nitrilotriacetate monooxygenase</fullName>
    </recommendedName>
</protein>
<evidence type="ECO:0000256" key="3">
    <source>
        <dbReference type="ARBA" id="ARBA00023002"/>
    </source>
</evidence>
<keyword evidence="4" id="KW-0503">Monooxygenase</keyword>
<dbReference type="AlphaFoldDB" id="A0A0F3IUA9"/>
<evidence type="ECO:0000256" key="2">
    <source>
        <dbReference type="ARBA" id="ARBA00022643"/>
    </source>
</evidence>
<dbReference type="EMBL" id="LAJY01000113">
    <property type="protein sequence ID" value="KJV10335.1"/>
    <property type="molecule type" value="Genomic_DNA"/>
</dbReference>
<keyword evidence="3" id="KW-0560">Oxidoreductase</keyword>
<dbReference type="SUPFAM" id="SSF51679">
    <property type="entry name" value="Bacterial luciferase-like"/>
    <property type="match status" value="1"/>
</dbReference>
<dbReference type="InterPro" id="IPR036661">
    <property type="entry name" value="Luciferase-like_sf"/>
</dbReference>
<evidence type="ECO:0000313" key="6">
    <source>
        <dbReference type="Proteomes" id="UP000033774"/>
    </source>
</evidence>
<dbReference type="PANTHER" id="PTHR30011:SF16">
    <property type="entry name" value="C2H2 FINGER DOMAIN TRANSCRIPTION FACTOR (EUROFUNG)-RELATED"/>
    <property type="match status" value="1"/>
</dbReference>
<reference evidence="5 6" key="1">
    <citation type="submission" date="2015-03" db="EMBL/GenBank/DDBJ databases">
        <title>Draft genome sequence of Elstera litoralis.</title>
        <authorList>
            <person name="Rahalkar M.C."/>
            <person name="Dhakephalkar P.K."/>
            <person name="Pore S.D."/>
            <person name="Arora P."/>
            <person name="Kapse N.G."/>
            <person name="Pandit P.S."/>
        </authorList>
    </citation>
    <scope>NUCLEOTIDE SEQUENCE [LARGE SCALE GENOMIC DNA]</scope>
    <source>
        <strain evidence="5 6">Dia-1</strain>
    </source>
</reference>
<comment type="caution">
    <text evidence="5">The sequence shown here is derived from an EMBL/GenBank/DDBJ whole genome shotgun (WGS) entry which is preliminary data.</text>
</comment>
<keyword evidence="1" id="KW-0285">Flavoprotein</keyword>
<dbReference type="Proteomes" id="UP000033774">
    <property type="component" value="Unassembled WGS sequence"/>
</dbReference>
<proteinExistence type="predicted"/>
<dbReference type="PANTHER" id="PTHR30011">
    <property type="entry name" value="ALKANESULFONATE MONOOXYGENASE-RELATED"/>
    <property type="match status" value="1"/>
</dbReference>
<dbReference type="GO" id="GO:0004497">
    <property type="term" value="F:monooxygenase activity"/>
    <property type="evidence" value="ECO:0007669"/>
    <property type="project" value="UniProtKB-KW"/>
</dbReference>
<keyword evidence="6" id="KW-1185">Reference proteome</keyword>
<dbReference type="Gene3D" id="3.20.20.30">
    <property type="entry name" value="Luciferase-like domain"/>
    <property type="match status" value="1"/>
</dbReference>
<evidence type="ECO:0000256" key="4">
    <source>
        <dbReference type="ARBA" id="ARBA00023033"/>
    </source>
</evidence>
<dbReference type="InterPro" id="IPR051260">
    <property type="entry name" value="Diverse_substr_monoxygenases"/>
</dbReference>
<gene>
    <name evidence="5" type="ORF">VZ95_05620</name>
</gene>
<sequence>MDPGNSQRQRHILPDGFGRQKADEIQTWFEQGAADGFNIMPPWLTGGFDVFAAEVLPILRKRGLFRSEYSGTTLRDHFGLPRPESLYSEATRASA</sequence>
<keyword evidence="2" id="KW-0288">FMN</keyword>